<accession>A0A369JX15</accession>
<proteinExistence type="predicted"/>
<keyword evidence="2" id="KW-1185">Reference proteome</keyword>
<dbReference type="Proteomes" id="UP000076154">
    <property type="component" value="Unassembled WGS sequence"/>
</dbReference>
<comment type="caution">
    <text evidence="1">The sequence shown here is derived from an EMBL/GenBank/DDBJ whole genome shotgun (WGS) entry which is preliminary data.</text>
</comment>
<dbReference type="OrthoDB" id="3058704at2759"/>
<reference evidence="1" key="1">
    <citation type="submission" date="2018-04" db="EMBL/GenBank/DDBJ databases">
        <title>Whole genome sequencing of Hypsizygus marmoreus.</title>
        <authorList>
            <person name="Choi I.-G."/>
            <person name="Min B."/>
            <person name="Kim J.-G."/>
            <person name="Kim S."/>
            <person name="Oh Y.-L."/>
            <person name="Kong W.-S."/>
            <person name="Park H."/>
            <person name="Jeong J."/>
            <person name="Song E.-S."/>
        </authorList>
    </citation>
    <scope>NUCLEOTIDE SEQUENCE [LARGE SCALE GENOMIC DNA]</scope>
    <source>
        <strain evidence="1">51987-8</strain>
    </source>
</reference>
<evidence type="ECO:0000313" key="2">
    <source>
        <dbReference type="Proteomes" id="UP000076154"/>
    </source>
</evidence>
<name>A0A369JX15_HYPMA</name>
<protein>
    <submittedName>
        <fullName evidence="1">Uncharacterized protein</fullName>
    </submittedName>
</protein>
<dbReference type="AlphaFoldDB" id="A0A369JX15"/>
<sequence>MVLVEILVEGMLDFAQLGNVRYQDELFPELCYSRGFPVVPSPVLHLHFHVTATRCHHGQDSVGYALFHPLAREFVASTTLPQLLEKARASRSSFLFLTTSLDVRVHRNCLTDCPLFNPGLYHSAFSSPPIIIELNYHIMSLKVTKATHPDGAPLKTPFLERNLAPEKLDLVWDNWRSQVAVPTPTSYTESSASNSIVAFSSTDNNSPNSLVPSTARSSSGRRWGIFGPKKPIADMPTTAATLSFQKEGRQTITRKKSKLLKKQPSKIKSTPNLKSAVLGPVDLGKVNAYYAPVPELRPPESPAVPQSAHVEIIAFRAREAIVPESDDSAVYFTVDPGWDQSRGEAADVYLLPFPSAFACESPCSLEAPAELRRPRAITQVAHTLIRTKETMTHADDETSFLIFE</sequence>
<evidence type="ECO:0000313" key="1">
    <source>
        <dbReference type="EMBL" id="RDB25780.1"/>
    </source>
</evidence>
<dbReference type="InParanoid" id="A0A369JX15"/>
<dbReference type="EMBL" id="LUEZ02000040">
    <property type="protein sequence ID" value="RDB25780.1"/>
    <property type="molecule type" value="Genomic_DNA"/>
</dbReference>
<gene>
    <name evidence="1" type="ORF">Hypma_006411</name>
</gene>
<organism evidence="1 2">
    <name type="scientific">Hypsizygus marmoreus</name>
    <name type="common">White beech mushroom</name>
    <name type="synonym">Agaricus marmoreus</name>
    <dbReference type="NCBI Taxonomy" id="39966"/>
    <lineage>
        <taxon>Eukaryota</taxon>
        <taxon>Fungi</taxon>
        <taxon>Dikarya</taxon>
        <taxon>Basidiomycota</taxon>
        <taxon>Agaricomycotina</taxon>
        <taxon>Agaricomycetes</taxon>
        <taxon>Agaricomycetidae</taxon>
        <taxon>Agaricales</taxon>
        <taxon>Tricholomatineae</taxon>
        <taxon>Lyophyllaceae</taxon>
        <taxon>Hypsizygus</taxon>
    </lineage>
</organism>